<accession>A0A1I2TB14</accession>
<dbReference type="Gene3D" id="3.30.1300.10">
    <property type="entry name" value="Pantoate-beta-alanine ligase, C-terminal domain"/>
    <property type="match status" value="1"/>
</dbReference>
<dbReference type="UniPathway" id="UPA00028">
    <property type="reaction ID" value="UER00005"/>
</dbReference>
<dbReference type="OrthoDB" id="9773087at2"/>
<keyword evidence="5" id="KW-0566">Pantothenate biosynthesis</keyword>
<dbReference type="InterPro" id="IPR014729">
    <property type="entry name" value="Rossmann-like_a/b/a_fold"/>
</dbReference>
<dbReference type="GO" id="GO:0004592">
    <property type="term" value="F:pantoate-beta-alanine ligase activity"/>
    <property type="evidence" value="ECO:0007669"/>
    <property type="project" value="UniProtKB-EC"/>
</dbReference>
<dbReference type="GO" id="GO:0005524">
    <property type="term" value="F:ATP binding"/>
    <property type="evidence" value="ECO:0007669"/>
    <property type="project" value="UniProtKB-KW"/>
</dbReference>
<organism evidence="9 10">
    <name type="scientific">Corynebacterium spheniscorum</name>
    <dbReference type="NCBI Taxonomy" id="185761"/>
    <lineage>
        <taxon>Bacteria</taxon>
        <taxon>Bacillati</taxon>
        <taxon>Actinomycetota</taxon>
        <taxon>Actinomycetes</taxon>
        <taxon>Mycobacteriales</taxon>
        <taxon>Corynebacteriaceae</taxon>
        <taxon>Corynebacterium</taxon>
    </lineage>
</organism>
<evidence type="ECO:0000256" key="4">
    <source>
        <dbReference type="ARBA" id="ARBA00022598"/>
    </source>
</evidence>
<evidence type="ECO:0000256" key="5">
    <source>
        <dbReference type="ARBA" id="ARBA00022655"/>
    </source>
</evidence>
<name>A0A1I2TB14_9CORY</name>
<comment type="catalytic activity">
    <reaction evidence="8">
        <text>(R)-pantoate + beta-alanine + ATP = (R)-pantothenate + AMP + diphosphate + H(+)</text>
        <dbReference type="Rhea" id="RHEA:10912"/>
        <dbReference type="ChEBI" id="CHEBI:15378"/>
        <dbReference type="ChEBI" id="CHEBI:15980"/>
        <dbReference type="ChEBI" id="CHEBI:29032"/>
        <dbReference type="ChEBI" id="CHEBI:30616"/>
        <dbReference type="ChEBI" id="CHEBI:33019"/>
        <dbReference type="ChEBI" id="CHEBI:57966"/>
        <dbReference type="ChEBI" id="CHEBI:456215"/>
        <dbReference type="EC" id="6.3.2.1"/>
    </reaction>
</comment>
<dbReference type="GO" id="GO:0005829">
    <property type="term" value="C:cytosol"/>
    <property type="evidence" value="ECO:0007669"/>
    <property type="project" value="TreeGrafter"/>
</dbReference>
<evidence type="ECO:0000256" key="6">
    <source>
        <dbReference type="ARBA" id="ARBA00022741"/>
    </source>
</evidence>
<dbReference type="AlphaFoldDB" id="A0A1I2TB14"/>
<evidence type="ECO:0000313" key="10">
    <source>
        <dbReference type="Proteomes" id="UP000199065"/>
    </source>
</evidence>
<dbReference type="STRING" id="185761.SAMN05660282_01329"/>
<sequence>MTFQPGQGELFQLSDLFHARSFANALQRTGRPVSLICIHAEQLHPGHMALMQAAATIPRGITVVCSKHRLSKKDQRALSAAKVAAYLHAPEEMVWPRGQHIQLTTPQGSRTQQRQDEINQKLNYIAAVLIAINPSDLFLGEKDREFLLEVHRLIREFHFDVKAHGVPTLRMNDGVPFSHRYRGLSEEEQEELRVLSAALVAATHAADKGPKAVRQVAEEVCAGAGVQLQRVTLLSPELKEDDIDGDAYIILETQVGGKIASDNAALSFN</sequence>
<evidence type="ECO:0000313" key="9">
    <source>
        <dbReference type="EMBL" id="SFG59491.1"/>
    </source>
</evidence>
<keyword evidence="6" id="KW-0547">Nucleotide-binding</keyword>
<dbReference type="GO" id="GO:0015940">
    <property type="term" value="P:pantothenate biosynthetic process"/>
    <property type="evidence" value="ECO:0007669"/>
    <property type="project" value="UniProtKB-UniPathway"/>
</dbReference>
<comment type="pathway">
    <text evidence="1">Cofactor biosynthesis; (R)-pantothenate biosynthesis; (R)-pantothenate from (R)-pantoate and beta-alanine: step 1/1.</text>
</comment>
<evidence type="ECO:0000256" key="7">
    <source>
        <dbReference type="ARBA" id="ARBA00022840"/>
    </source>
</evidence>
<evidence type="ECO:0000256" key="8">
    <source>
        <dbReference type="ARBA" id="ARBA00048258"/>
    </source>
</evidence>
<dbReference type="Pfam" id="PF02569">
    <property type="entry name" value="Pantoate_ligase"/>
    <property type="match status" value="1"/>
</dbReference>
<protein>
    <recommendedName>
        <fullName evidence="3">pantoate--beta-alanine ligase (AMP-forming)</fullName>
        <ecNumber evidence="3">6.3.2.1</ecNumber>
    </recommendedName>
</protein>
<dbReference type="PANTHER" id="PTHR21299:SF1">
    <property type="entry name" value="PANTOATE--BETA-ALANINE LIGASE"/>
    <property type="match status" value="1"/>
</dbReference>
<dbReference type="InterPro" id="IPR042176">
    <property type="entry name" value="Pantoate_ligase_C"/>
</dbReference>
<reference evidence="9 10" key="1">
    <citation type="submission" date="2016-10" db="EMBL/GenBank/DDBJ databases">
        <authorList>
            <person name="de Groot N.N."/>
        </authorList>
    </citation>
    <scope>NUCLEOTIDE SEQUENCE [LARGE SCALE GENOMIC DNA]</scope>
    <source>
        <strain>J11</strain>
        <strain evidence="10">PG 39</strain>
    </source>
</reference>
<dbReference type="PANTHER" id="PTHR21299">
    <property type="entry name" value="CYTIDYLATE KINASE/PANTOATE-BETA-ALANINE LIGASE"/>
    <property type="match status" value="1"/>
</dbReference>
<evidence type="ECO:0000256" key="3">
    <source>
        <dbReference type="ARBA" id="ARBA00012219"/>
    </source>
</evidence>
<dbReference type="EMBL" id="FOPJ01000007">
    <property type="protein sequence ID" value="SFG59491.1"/>
    <property type="molecule type" value="Genomic_DNA"/>
</dbReference>
<dbReference type="SUPFAM" id="SSF52374">
    <property type="entry name" value="Nucleotidylyl transferase"/>
    <property type="match status" value="1"/>
</dbReference>
<dbReference type="InterPro" id="IPR003721">
    <property type="entry name" value="Pantoate_ligase"/>
</dbReference>
<keyword evidence="10" id="KW-1185">Reference proteome</keyword>
<gene>
    <name evidence="9" type="ORF">SAMN05660282_01329</name>
</gene>
<proteinExistence type="inferred from homology"/>
<dbReference type="Gene3D" id="3.40.50.620">
    <property type="entry name" value="HUPs"/>
    <property type="match status" value="1"/>
</dbReference>
<comment type="similarity">
    <text evidence="2">Belongs to the pantothenate synthetase family.</text>
</comment>
<keyword evidence="4 9" id="KW-0436">Ligase</keyword>
<dbReference type="Proteomes" id="UP000199065">
    <property type="component" value="Unassembled WGS sequence"/>
</dbReference>
<dbReference type="EC" id="6.3.2.1" evidence="3"/>
<dbReference type="RefSeq" id="WP_092285695.1">
    <property type="nucleotide sequence ID" value="NZ_FOPJ01000007.1"/>
</dbReference>
<evidence type="ECO:0000256" key="1">
    <source>
        <dbReference type="ARBA" id="ARBA00004990"/>
    </source>
</evidence>
<keyword evidence="7" id="KW-0067">ATP-binding</keyword>
<evidence type="ECO:0000256" key="2">
    <source>
        <dbReference type="ARBA" id="ARBA00009256"/>
    </source>
</evidence>